<name>A0A1F6BEF8_9BACT</name>
<accession>A0A1F6BEF8</accession>
<sequence length="234" mass="26879">MDYINSADKIVKILLNLGSISGLLLLPYTILQAIKKRPRLKFDFSGMSGTAIKKSDAIGEYYRFEYTGTVKNQSLETNSILKIYLVVWADNKKRNSALRLGFGGIVLNDQKTMLSLPIELTPKTGIKLKIIFEIPVKGTSDERLLTTMEPADPNARFYLHKYHYELCFEDTDENFFDQQGRLRNLEEINLRWTLPNTMKALQGGNVIPFLKHMFLIQKSKFLFSLKKISYQLGL</sequence>
<dbReference type="Proteomes" id="UP000176186">
    <property type="component" value="Unassembled WGS sequence"/>
</dbReference>
<evidence type="ECO:0000256" key="1">
    <source>
        <dbReference type="SAM" id="Phobius"/>
    </source>
</evidence>
<dbReference type="EMBL" id="MFKE01000016">
    <property type="protein sequence ID" value="OGG35326.1"/>
    <property type="molecule type" value="Genomic_DNA"/>
</dbReference>
<dbReference type="STRING" id="1798401.A2363_02850"/>
<keyword evidence="1" id="KW-0812">Transmembrane</keyword>
<dbReference type="AlphaFoldDB" id="A0A1F6BEF8"/>
<evidence type="ECO:0000313" key="2">
    <source>
        <dbReference type="EMBL" id="OGG35326.1"/>
    </source>
</evidence>
<keyword evidence="1" id="KW-0472">Membrane</keyword>
<reference evidence="2 3" key="1">
    <citation type="journal article" date="2016" name="Nat. Commun.">
        <title>Thousands of microbial genomes shed light on interconnected biogeochemical processes in an aquifer system.</title>
        <authorList>
            <person name="Anantharaman K."/>
            <person name="Brown C.T."/>
            <person name="Hug L.A."/>
            <person name="Sharon I."/>
            <person name="Castelle C.J."/>
            <person name="Probst A.J."/>
            <person name="Thomas B.C."/>
            <person name="Singh A."/>
            <person name="Wilkins M.J."/>
            <person name="Karaoz U."/>
            <person name="Brodie E.L."/>
            <person name="Williams K.H."/>
            <person name="Hubbard S.S."/>
            <person name="Banfield J.F."/>
        </authorList>
    </citation>
    <scope>NUCLEOTIDE SEQUENCE [LARGE SCALE GENOMIC DNA]</scope>
</reference>
<organism evidence="2 3">
    <name type="scientific">Candidatus Gottesmanbacteria bacterium RIFOXYB1_FULL_47_11</name>
    <dbReference type="NCBI Taxonomy" id="1798401"/>
    <lineage>
        <taxon>Bacteria</taxon>
        <taxon>Candidatus Gottesmaniibacteriota</taxon>
    </lineage>
</organism>
<feature type="transmembrane region" description="Helical" evidence="1">
    <location>
        <begin position="13"/>
        <end position="31"/>
    </location>
</feature>
<protein>
    <submittedName>
        <fullName evidence="2">Uncharacterized protein</fullName>
    </submittedName>
</protein>
<proteinExistence type="predicted"/>
<keyword evidence="1" id="KW-1133">Transmembrane helix</keyword>
<comment type="caution">
    <text evidence="2">The sequence shown here is derived from an EMBL/GenBank/DDBJ whole genome shotgun (WGS) entry which is preliminary data.</text>
</comment>
<gene>
    <name evidence="2" type="ORF">A2363_02850</name>
</gene>
<evidence type="ECO:0000313" key="3">
    <source>
        <dbReference type="Proteomes" id="UP000176186"/>
    </source>
</evidence>